<sequence>MQWRQWGYVATLCLSLGMASTGVNAAGPALAPDMVQALESLQQRMQDNASESAIDDAKSAAERLQGGNRADRWARALFLQLAATGEARQGRDTEAADLFRQARRIDSVDADSRQRWLNQEARLRLRAGQTSQGAQLLERWLEDHPDDRDGLWLMVQAQATQKQWTQAAQWVDRARRAGDMDADRRRLAASVYQHAERYDAALALLDDQLQSESDDPQAWRRAAALAQRMQQPGLAAALWEAGWRRGALAGEDDLERLIRLHLAGGTPARAAEHLETAFEKGTLSRDSEHRRLLAEAWTSARAHQKALSAWRTLAEDTQTAADWRQLGELAYGWGEWSTAIEALRQAREQGADPARTWLLEGVSQLESSDEEAARKAFEAARDAGASQAEAWLASLDEGDAGKAPDVDASPKAPTPQTPSDTP</sequence>
<organism evidence="3 4">
    <name type="scientific">Chromohalobacter canadensis</name>
    <dbReference type="NCBI Taxonomy" id="141389"/>
    <lineage>
        <taxon>Bacteria</taxon>
        <taxon>Pseudomonadati</taxon>
        <taxon>Pseudomonadota</taxon>
        <taxon>Gammaproteobacteria</taxon>
        <taxon>Oceanospirillales</taxon>
        <taxon>Halomonadaceae</taxon>
        <taxon>Chromohalobacter</taxon>
    </lineage>
</organism>
<dbReference type="SUPFAM" id="SSF48452">
    <property type="entry name" value="TPR-like"/>
    <property type="match status" value="1"/>
</dbReference>
<gene>
    <name evidence="3" type="ORF">SAMN05421509_106190</name>
</gene>
<evidence type="ECO:0000313" key="3">
    <source>
        <dbReference type="EMBL" id="SOC56160.1"/>
    </source>
</evidence>
<dbReference type="OrthoDB" id="6397696at2"/>
<dbReference type="InterPro" id="IPR011990">
    <property type="entry name" value="TPR-like_helical_dom_sf"/>
</dbReference>
<dbReference type="AlphaFoldDB" id="A0A285VQ22"/>
<accession>A0A285VQ22</accession>
<dbReference type="Pfam" id="PF13432">
    <property type="entry name" value="TPR_16"/>
    <property type="match status" value="3"/>
</dbReference>
<dbReference type="EMBL" id="OBQJ01000006">
    <property type="protein sequence ID" value="SOC56160.1"/>
    <property type="molecule type" value="Genomic_DNA"/>
</dbReference>
<evidence type="ECO:0000313" key="4">
    <source>
        <dbReference type="Proteomes" id="UP000219023"/>
    </source>
</evidence>
<name>A0A285VQ22_9GAMM</name>
<keyword evidence="2" id="KW-0732">Signal</keyword>
<feature type="signal peptide" evidence="2">
    <location>
        <begin position="1"/>
        <end position="25"/>
    </location>
</feature>
<evidence type="ECO:0000256" key="1">
    <source>
        <dbReference type="SAM" id="MobiDB-lite"/>
    </source>
</evidence>
<dbReference type="Proteomes" id="UP000219023">
    <property type="component" value="Unassembled WGS sequence"/>
</dbReference>
<dbReference type="RefSeq" id="WP_143748586.1">
    <property type="nucleotide sequence ID" value="NZ_OBQJ01000006.1"/>
</dbReference>
<proteinExistence type="predicted"/>
<protein>
    <submittedName>
        <fullName evidence="3">Tetratricopeptide repeat-containing protein</fullName>
    </submittedName>
</protein>
<feature type="compositionally biased region" description="Pro residues" evidence="1">
    <location>
        <begin position="412"/>
        <end position="422"/>
    </location>
</feature>
<feature type="region of interest" description="Disordered" evidence="1">
    <location>
        <begin position="373"/>
        <end position="422"/>
    </location>
</feature>
<evidence type="ECO:0000256" key="2">
    <source>
        <dbReference type="SAM" id="SignalP"/>
    </source>
</evidence>
<feature type="chain" id="PRO_5013080672" evidence="2">
    <location>
        <begin position="26"/>
        <end position="422"/>
    </location>
</feature>
<reference evidence="3 4" key="1">
    <citation type="submission" date="2017-08" db="EMBL/GenBank/DDBJ databases">
        <authorList>
            <person name="de Groot N.N."/>
        </authorList>
    </citation>
    <scope>NUCLEOTIDE SEQUENCE [LARGE SCALE GENOMIC DNA]</scope>
    <source>
        <strain evidence="3 4">USBA 855</strain>
    </source>
</reference>
<dbReference type="Gene3D" id="1.25.40.10">
    <property type="entry name" value="Tetratricopeptide repeat domain"/>
    <property type="match status" value="2"/>
</dbReference>